<keyword evidence="2" id="KW-0472">Membrane</keyword>
<organism evidence="4">
    <name type="scientific">Anopheles atroparvus</name>
    <name type="common">European mosquito</name>
    <dbReference type="NCBI Taxonomy" id="41427"/>
    <lineage>
        <taxon>Eukaryota</taxon>
        <taxon>Metazoa</taxon>
        <taxon>Ecdysozoa</taxon>
        <taxon>Arthropoda</taxon>
        <taxon>Hexapoda</taxon>
        <taxon>Insecta</taxon>
        <taxon>Pterygota</taxon>
        <taxon>Neoptera</taxon>
        <taxon>Endopterygota</taxon>
        <taxon>Diptera</taxon>
        <taxon>Nematocera</taxon>
        <taxon>Culicoidea</taxon>
        <taxon>Culicidae</taxon>
        <taxon>Anophelinae</taxon>
        <taxon>Anopheles</taxon>
    </lineage>
</organism>
<name>A0A182JGK7_ANOAO</name>
<feature type="transmembrane region" description="Helical" evidence="2">
    <location>
        <begin position="145"/>
        <end position="165"/>
    </location>
</feature>
<feature type="region of interest" description="Disordered" evidence="1">
    <location>
        <begin position="31"/>
        <end position="129"/>
    </location>
</feature>
<feature type="chain" id="PRO_5043343726" evidence="3">
    <location>
        <begin position="17"/>
        <end position="182"/>
    </location>
</feature>
<evidence type="ECO:0000256" key="3">
    <source>
        <dbReference type="SAM" id="SignalP"/>
    </source>
</evidence>
<dbReference type="VEuPathDB" id="VectorBase:AATE017702"/>
<keyword evidence="2" id="KW-1133">Transmembrane helix</keyword>
<reference evidence="4" key="1">
    <citation type="submission" date="2022-08" db="UniProtKB">
        <authorList>
            <consortium name="EnsemblMetazoa"/>
        </authorList>
    </citation>
    <scope>IDENTIFICATION</scope>
    <source>
        <strain evidence="4">EBRO</strain>
    </source>
</reference>
<sequence>MAFVQLFFNIFPALTSFGVGTGGVGEQKYFNHKQQQQEQQKLTNNSKNAPARGAAGNGDDKMSPLNNPYRGSYPHSDATGKKSQPAQQLASGSPPSSLPDRQELTPGAPAAAANEPMHHPDGGGTTTADYNELQFHGQLKQMLDLPILFAICFVQLISFVLVLNIEECSPVVLFSWWRNKIS</sequence>
<dbReference type="EnsemblMetazoa" id="AATE017702-RA">
    <property type="protein sequence ID" value="AATE017702-PA.1"/>
    <property type="gene ID" value="AATE017702"/>
</dbReference>
<evidence type="ECO:0000256" key="2">
    <source>
        <dbReference type="SAM" id="Phobius"/>
    </source>
</evidence>
<keyword evidence="3" id="KW-0732">Signal</keyword>
<feature type="signal peptide" evidence="3">
    <location>
        <begin position="1"/>
        <end position="16"/>
    </location>
</feature>
<dbReference type="AlphaFoldDB" id="A0A182JGK7"/>
<evidence type="ECO:0000256" key="1">
    <source>
        <dbReference type="SAM" id="MobiDB-lite"/>
    </source>
</evidence>
<evidence type="ECO:0000313" key="4">
    <source>
        <dbReference type="EnsemblMetazoa" id="AATE017702-PA.1"/>
    </source>
</evidence>
<feature type="compositionally biased region" description="Polar residues" evidence="1">
    <location>
        <begin position="81"/>
        <end position="95"/>
    </location>
</feature>
<protein>
    <submittedName>
        <fullName evidence="4">Uncharacterized protein</fullName>
    </submittedName>
</protein>
<keyword evidence="2" id="KW-0812">Transmembrane</keyword>
<accession>A0A182JGK7</accession>
<proteinExistence type="predicted"/>